<reference evidence="1 3" key="1">
    <citation type="journal article" date="2016" name="Genome Announc.">
        <title>Genome Sequence of the Tick-Borne Pathogen Rickettsia raoultii.</title>
        <authorList>
            <person name="El Karkouri K."/>
            <person name="Mediannikov O."/>
            <person name="Robert C."/>
            <person name="Raoult D."/>
            <person name="Fournier P.E."/>
        </authorList>
    </citation>
    <scope>NUCLEOTIDE SEQUENCE [LARGE SCALE GENOMIC DNA]</scope>
    <source>
        <strain evidence="1 3">Khabarovsk</strain>
    </source>
</reference>
<dbReference type="EMBL" id="CP010969">
    <property type="protein sequence ID" value="AJQ52305.1"/>
    <property type="molecule type" value="Genomic_DNA"/>
</dbReference>
<dbReference type="AlphaFoldDB" id="A0A9N7AVN0"/>
<dbReference type="Proteomes" id="UP001056268">
    <property type="component" value="Chromosome"/>
</dbReference>
<dbReference type="Proteomes" id="UP000077462">
    <property type="component" value="Chromosome"/>
</dbReference>
<name>A0A9N7AVN0_RICCR</name>
<evidence type="ECO:0000313" key="2">
    <source>
        <dbReference type="EMBL" id="URW78340.1"/>
    </source>
</evidence>
<reference evidence="2" key="2">
    <citation type="submission" date="2022-05" db="EMBL/GenBank/DDBJ databases">
        <title>Tracking Rickettsia raoultii infection dynamics in vivo by bioorthogonal metabolic labeling.</title>
        <authorList>
            <person name="Zhu D.-Y."/>
            <person name="Jia N."/>
            <person name="Li C."/>
            <person name="Zhang M.-Z."/>
            <person name="Liu H.-B."/>
            <person name="Cao W.-C."/>
        </authorList>
    </citation>
    <scope>NUCLEOTIDE SEQUENCE</scope>
    <source>
        <strain evidence="2">BIME</strain>
    </source>
</reference>
<protein>
    <submittedName>
        <fullName evidence="1">Uncharacterized protein</fullName>
    </submittedName>
</protein>
<gene>
    <name evidence="2" type="ORF">NBT09_03235</name>
    <name evidence="1" type="ORF">UQ52_07100</name>
</gene>
<organism evidence="1 3">
    <name type="scientific">Rickettsia conorii subsp. raoultii</name>
    <dbReference type="NCBI Taxonomy" id="369822"/>
    <lineage>
        <taxon>Bacteria</taxon>
        <taxon>Pseudomonadati</taxon>
        <taxon>Pseudomonadota</taxon>
        <taxon>Alphaproteobacteria</taxon>
        <taxon>Rickettsiales</taxon>
        <taxon>Rickettsiaceae</taxon>
        <taxon>Rickettsieae</taxon>
        <taxon>Rickettsia</taxon>
        <taxon>spotted fever group</taxon>
    </lineage>
</organism>
<evidence type="ECO:0000313" key="4">
    <source>
        <dbReference type="Proteomes" id="UP001056268"/>
    </source>
</evidence>
<evidence type="ECO:0000313" key="1">
    <source>
        <dbReference type="EMBL" id="AJQ52305.1"/>
    </source>
</evidence>
<dbReference type="EMBL" id="CP098324">
    <property type="protein sequence ID" value="URW78340.1"/>
    <property type="molecule type" value="Genomic_DNA"/>
</dbReference>
<keyword evidence="4" id="KW-1185">Reference proteome</keyword>
<proteinExistence type="predicted"/>
<sequence length="103" mass="12191">MDTNYNIDVVKLYLQDARNLKSFLETGKKELTEEQKEKLDKLNDMIIPSLRNKTLLKYKEIYNDDNNEEYQILKEKLKVLPEIAQTELNEMLGIDTSYCDDIL</sequence>
<evidence type="ECO:0000313" key="3">
    <source>
        <dbReference type="Proteomes" id="UP000077462"/>
    </source>
</evidence>
<dbReference type="RefSeq" id="WP_064464572.1">
    <property type="nucleotide sequence ID" value="NZ_CP010969.1"/>
</dbReference>
<accession>A0A9N7AVN0</accession>